<dbReference type="GO" id="GO:0005737">
    <property type="term" value="C:cytoplasm"/>
    <property type="evidence" value="ECO:0007669"/>
    <property type="project" value="GOC"/>
</dbReference>
<dbReference type="InterPro" id="IPR046362">
    <property type="entry name" value="Zw10/DSL1_C_sf"/>
</dbReference>
<gene>
    <name evidence="2" type="ORF">RchiOBHm_Chr1g0340121</name>
</gene>
<dbReference type="EMBL" id="PDCK01000039">
    <property type="protein sequence ID" value="PRQ56693.1"/>
    <property type="molecule type" value="Genomic_DNA"/>
</dbReference>
<protein>
    <recommendedName>
        <fullName evidence="1">ZW10 C-terminal helical domain-containing protein</fullName>
    </recommendedName>
</protein>
<dbReference type="InterPro" id="IPR055148">
    <property type="entry name" value="ZW10_C_2"/>
</dbReference>
<evidence type="ECO:0000259" key="1">
    <source>
        <dbReference type="Pfam" id="PF22766"/>
    </source>
</evidence>
<reference evidence="2 3" key="1">
    <citation type="journal article" date="2018" name="Nat. Genet.">
        <title>The Rosa genome provides new insights in the design of modern roses.</title>
        <authorList>
            <person name="Bendahmane M."/>
        </authorList>
    </citation>
    <scope>NUCLEOTIDE SEQUENCE [LARGE SCALE GENOMIC DNA]</scope>
    <source>
        <strain evidence="3">cv. Old Blush</strain>
    </source>
</reference>
<dbReference type="PANTHER" id="PTHR12205:SF0">
    <property type="entry name" value="CENTROMERE_KINETOCHORE PROTEIN ZW10 HOMOLOG"/>
    <property type="match status" value="1"/>
</dbReference>
<dbReference type="PANTHER" id="PTHR12205">
    <property type="entry name" value="CENTROMERE/KINETOCHORE PROTEIN ZW10"/>
    <property type="match status" value="1"/>
</dbReference>
<sequence>MAAEETLELQRLIHLMLENLTSLLGSLAALQIEKSLEGMTSLDDLIPSLRKIRKLAELLDMPLKAITTAWETGELRNGGFTSSEVEDFIKAIFQDSPLRKDYLLRVHGNF</sequence>
<dbReference type="Gramene" id="PRQ56693">
    <property type="protein sequence ID" value="PRQ56693"/>
    <property type="gene ID" value="RchiOBHm_Chr1g0340121"/>
</dbReference>
<dbReference type="GO" id="GO:0007094">
    <property type="term" value="P:mitotic spindle assembly checkpoint signaling"/>
    <property type="evidence" value="ECO:0007669"/>
    <property type="project" value="TreeGrafter"/>
</dbReference>
<dbReference type="STRING" id="74649.A0A2P6SDD8"/>
<dbReference type="GO" id="GO:0006888">
    <property type="term" value="P:endoplasmic reticulum to Golgi vesicle-mediated transport"/>
    <property type="evidence" value="ECO:0007669"/>
    <property type="project" value="TreeGrafter"/>
</dbReference>
<evidence type="ECO:0000313" key="2">
    <source>
        <dbReference type="EMBL" id="PRQ56693.1"/>
    </source>
</evidence>
<keyword evidence="3" id="KW-1185">Reference proteome</keyword>
<dbReference type="Pfam" id="PF22766">
    <property type="entry name" value="ZW10_C2"/>
    <property type="match status" value="1"/>
</dbReference>
<feature type="domain" description="ZW10 C-terminal helical" evidence="1">
    <location>
        <begin position="1"/>
        <end position="106"/>
    </location>
</feature>
<accession>A0A2P6SDD8</accession>
<evidence type="ECO:0000313" key="3">
    <source>
        <dbReference type="Proteomes" id="UP000238479"/>
    </source>
</evidence>
<dbReference type="AlphaFoldDB" id="A0A2P6SDD8"/>
<dbReference type="Proteomes" id="UP000238479">
    <property type="component" value="Chromosome 1"/>
</dbReference>
<organism evidence="2 3">
    <name type="scientific">Rosa chinensis</name>
    <name type="common">China rose</name>
    <dbReference type="NCBI Taxonomy" id="74649"/>
    <lineage>
        <taxon>Eukaryota</taxon>
        <taxon>Viridiplantae</taxon>
        <taxon>Streptophyta</taxon>
        <taxon>Embryophyta</taxon>
        <taxon>Tracheophyta</taxon>
        <taxon>Spermatophyta</taxon>
        <taxon>Magnoliopsida</taxon>
        <taxon>eudicotyledons</taxon>
        <taxon>Gunneridae</taxon>
        <taxon>Pentapetalae</taxon>
        <taxon>rosids</taxon>
        <taxon>fabids</taxon>
        <taxon>Rosales</taxon>
        <taxon>Rosaceae</taxon>
        <taxon>Rosoideae</taxon>
        <taxon>Rosoideae incertae sedis</taxon>
        <taxon>Rosa</taxon>
    </lineage>
</organism>
<dbReference type="Gene3D" id="1.10.357.150">
    <property type="match status" value="1"/>
</dbReference>
<comment type="caution">
    <text evidence="2">The sequence shown here is derived from an EMBL/GenBank/DDBJ whole genome shotgun (WGS) entry which is preliminary data.</text>
</comment>
<proteinExistence type="predicted"/>
<dbReference type="GO" id="GO:1990423">
    <property type="term" value="C:RZZ complex"/>
    <property type="evidence" value="ECO:0007669"/>
    <property type="project" value="TreeGrafter"/>
</dbReference>
<name>A0A2P6SDD8_ROSCH</name>